<dbReference type="EMBL" id="BAABXL010000001">
    <property type="protein sequence ID" value="GAA6269626.1"/>
    <property type="molecule type" value="Genomic_DNA"/>
</dbReference>
<organism evidence="1 2">
    <name type="scientific">Enterocloster alcoholdehydrogenati</name>
    <dbReference type="NCBI Taxonomy" id="2547410"/>
    <lineage>
        <taxon>Bacteria</taxon>
        <taxon>Bacillati</taxon>
        <taxon>Bacillota</taxon>
        <taxon>Clostridia</taxon>
        <taxon>Lachnospirales</taxon>
        <taxon>Lachnospiraceae</taxon>
        <taxon>Enterocloster</taxon>
    </lineage>
</organism>
<proteinExistence type="predicted"/>
<reference evidence="1 2" key="1">
    <citation type="submission" date="2024-04" db="EMBL/GenBank/DDBJ databases">
        <title>Defined microbial consortia suppress multidrug-resistant proinflammatory Enterobacteriaceae via ecological control.</title>
        <authorList>
            <person name="Furuichi M."/>
            <person name="Kawaguchi T."/>
            <person name="Pust M."/>
            <person name="Yasuma K."/>
            <person name="Plichta D."/>
            <person name="Hasegawa N."/>
            <person name="Ohya T."/>
            <person name="Bhattarai S."/>
            <person name="Sasajima S."/>
            <person name="Aoto Y."/>
            <person name="Tuganbaev T."/>
            <person name="Yaginuma M."/>
            <person name="Ueda M."/>
            <person name="Okahashi N."/>
            <person name="Amafuji K."/>
            <person name="Kiridooshi Y."/>
            <person name="Sugita K."/>
            <person name="Strazar M."/>
            <person name="Skelly A."/>
            <person name="Suda W."/>
            <person name="Hattori M."/>
            <person name="Nakamoto N."/>
            <person name="Caballero S."/>
            <person name="Norman J."/>
            <person name="Olle B."/>
            <person name="Tanoue T."/>
            <person name="Arita M."/>
            <person name="Bucci V."/>
            <person name="Atarashi K."/>
            <person name="Xavier R."/>
            <person name="Honda K."/>
        </authorList>
    </citation>
    <scope>NUCLEOTIDE SEQUENCE [LARGE SCALE GENOMIC DNA]</scope>
    <source>
        <strain evidence="2">f13</strain>
    </source>
</reference>
<gene>
    <name evidence="1" type="ORF">F130042H8_26860</name>
</gene>
<protein>
    <recommendedName>
        <fullName evidence="3">DNA-binding protein</fullName>
    </recommendedName>
</protein>
<evidence type="ECO:0008006" key="3">
    <source>
        <dbReference type="Google" id="ProtNLM"/>
    </source>
</evidence>
<dbReference type="RefSeq" id="WP_390470396.1">
    <property type="nucleotide sequence ID" value="NZ_BAABXL010000001.1"/>
</dbReference>
<keyword evidence="2" id="KW-1185">Reference proteome</keyword>
<accession>A0ABQ0B048</accession>
<evidence type="ECO:0000313" key="2">
    <source>
        <dbReference type="Proteomes" id="UP001600894"/>
    </source>
</evidence>
<name>A0ABQ0B048_9FIRM</name>
<dbReference type="Proteomes" id="UP001600894">
    <property type="component" value="Unassembled WGS sequence"/>
</dbReference>
<evidence type="ECO:0000313" key="1">
    <source>
        <dbReference type="EMBL" id="GAA6269626.1"/>
    </source>
</evidence>
<sequence>MGKQEESKFYNVHDIMQKFELSKSQAYRCIRSMNLQLAEHGYLTFAGKIPKAYVDAIDPSQAVEKGYREKGREKNGYRN</sequence>
<comment type="caution">
    <text evidence="1">The sequence shown here is derived from an EMBL/GenBank/DDBJ whole genome shotgun (WGS) entry which is preliminary data.</text>
</comment>